<feature type="region of interest" description="Disordered" evidence="1">
    <location>
        <begin position="1"/>
        <end position="70"/>
    </location>
</feature>
<sequence>MLPRSSQTNIETGVTPAESIRHLQEYGPEASSENSTFPKIDKDESDNNSEHGKDDAQTHFSNTESNSSSDFTALLPNSEFKEILGELFVTSHKQLFDAQYEIRNNKKNETESFDALTEASANKIQTLRKHRYQLQIVYHNTPKGDQYDMVL</sequence>
<evidence type="ECO:0000256" key="1">
    <source>
        <dbReference type="SAM" id="MobiDB-lite"/>
    </source>
</evidence>
<gene>
    <name evidence="2" type="ORF">G3569_03575</name>
</gene>
<reference evidence="2 3" key="1">
    <citation type="submission" date="2020-02" db="EMBL/GenBank/DDBJ databases">
        <title>Aliifodinibius halophilus 2W32, complete genome.</title>
        <authorList>
            <person name="Li Y."/>
            <person name="Wu S."/>
        </authorList>
    </citation>
    <scope>NUCLEOTIDE SEQUENCE [LARGE SCALE GENOMIC DNA]</scope>
    <source>
        <strain evidence="2 3">2W32</strain>
    </source>
</reference>
<dbReference type="AlphaFoldDB" id="A0A6M1T8L6"/>
<proteinExistence type="predicted"/>
<dbReference type="RefSeq" id="WP_165266166.1">
    <property type="nucleotide sequence ID" value="NZ_JAALLS010000003.1"/>
</dbReference>
<dbReference type="Proteomes" id="UP000479132">
    <property type="component" value="Unassembled WGS sequence"/>
</dbReference>
<protein>
    <submittedName>
        <fullName evidence="2">Uncharacterized protein</fullName>
    </submittedName>
</protein>
<feature type="compositionally biased region" description="Basic and acidic residues" evidence="1">
    <location>
        <begin position="48"/>
        <end position="57"/>
    </location>
</feature>
<keyword evidence="3" id="KW-1185">Reference proteome</keyword>
<dbReference type="EMBL" id="JAALLS010000003">
    <property type="protein sequence ID" value="NGP87424.1"/>
    <property type="molecule type" value="Genomic_DNA"/>
</dbReference>
<name>A0A6M1T8L6_9BACT</name>
<feature type="compositionally biased region" description="Polar residues" evidence="1">
    <location>
        <begin position="1"/>
        <end position="12"/>
    </location>
</feature>
<organism evidence="2 3">
    <name type="scientific">Fodinibius halophilus</name>
    <dbReference type="NCBI Taxonomy" id="1736908"/>
    <lineage>
        <taxon>Bacteria</taxon>
        <taxon>Pseudomonadati</taxon>
        <taxon>Balneolota</taxon>
        <taxon>Balneolia</taxon>
        <taxon>Balneolales</taxon>
        <taxon>Balneolaceae</taxon>
        <taxon>Fodinibius</taxon>
    </lineage>
</organism>
<accession>A0A6M1T8L6</accession>
<evidence type="ECO:0000313" key="2">
    <source>
        <dbReference type="EMBL" id="NGP87424.1"/>
    </source>
</evidence>
<feature type="compositionally biased region" description="Polar residues" evidence="1">
    <location>
        <begin position="58"/>
        <end position="70"/>
    </location>
</feature>
<evidence type="ECO:0000313" key="3">
    <source>
        <dbReference type="Proteomes" id="UP000479132"/>
    </source>
</evidence>
<comment type="caution">
    <text evidence="2">The sequence shown here is derived from an EMBL/GenBank/DDBJ whole genome shotgun (WGS) entry which is preliminary data.</text>
</comment>